<evidence type="ECO:0000259" key="9">
    <source>
        <dbReference type="Pfam" id="PF22813"/>
    </source>
</evidence>
<evidence type="ECO:0000256" key="6">
    <source>
        <dbReference type="SAM" id="Coils"/>
    </source>
</evidence>
<keyword evidence="4 7" id="KW-1133">Transmembrane helix</keyword>
<organism evidence="12 13">
    <name type="scientific">Salinicoccus halitifaciens</name>
    <dbReference type="NCBI Taxonomy" id="1073415"/>
    <lineage>
        <taxon>Bacteria</taxon>
        <taxon>Bacillati</taxon>
        <taxon>Bacillota</taxon>
        <taxon>Bacilli</taxon>
        <taxon>Bacillales</taxon>
        <taxon>Staphylococcaceae</taxon>
        <taxon>Salinicoccus</taxon>
    </lineage>
</organism>
<feature type="domain" description="TcaA 4th" evidence="11">
    <location>
        <begin position="266"/>
        <end position="327"/>
    </location>
</feature>
<keyword evidence="13" id="KW-1185">Reference proteome</keyword>
<dbReference type="Pfam" id="PF13240">
    <property type="entry name" value="Zn_Ribbon_1"/>
    <property type="match status" value="1"/>
</dbReference>
<evidence type="ECO:0000256" key="2">
    <source>
        <dbReference type="ARBA" id="ARBA00022475"/>
    </source>
</evidence>
<evidence type="ECO:0000256" key="5">
    <source>
        <dbReference type="ARBA" id="ARBA00023136"/>
    </source>
</evidence>
<evidence type="ECO:0000259" key="10">
    <source>
        <dbReference type="Pfam" id="PF22819"/>
    </source>
</evidence>
<protein>
    <submittedName>
        <fullName evidence="12">Membrane protein YvbJ</fullName>
    </submittedName>
</protein>
<sequence length="485" mass="54856">MKYCKNCGQEIRPDVKVCTNCGQKVDEQVKEAQQTRPASAPMDPKKKRRIGIIIGAIALAAIVLAVAYSLIANALSPDNQLDKIAEAVTNEDAEGLRNAVDNDITLEEAKAHIAYIDRNSGFSQYQTWIDDLKYYLHQQVPGNEVHDGLYPLLSVSSAGTQYLFFDDYNFTIPRFNVYASDDYDIDAFTYTMDETEQQWNPDNEKFAELVPGIYEFEGAAVIDEESYDSTMQVDFEYGETAFLNPGFFYLTFDENATTLFWEGIDEEDITVNVNDEAVNVDLSDYDNRVGPYAFGEELAVDATLDYAGETFESDAETVQIDADEAEDIYSAGGMEPVYSVNLEFDEDAISEAGEAERTAEMADAERESFEEDMEENVENFVRDYLFALEMMYLFEDINEVDPYLDEDSNAYATLQSNLDNGTFEGMFITNISFSNFSRDGNTMTIDAESTRDYDSLDDPIDFNTRYTVDYDPETLELEIVSFEDL</sequence>
<dbReference type="InterPro" id="IPR054530">
    <property type="entry name" value="TcaA_4th"/>
</dbReference>
<dbReference type="Pfam" id="PF22813">
    <property type="entry name" value="TcaA_2nd"/>
    <property type="match status" value="1"/>
</dbReference>
<evidence type="ECO:0000259" key="8">
    <source>
        <dbReference type="Pfam" id="PF13240"/>
    </source>
</evidence>
<evidence type="ECO:0000256" key="4">
    <source>
        <dbReference type="ARBA" id="ARBA00022989"/>
    </source>
</evidence>
<keyword evidence="2" id="KW-1003">Cell membrane</keyword>
<proteinExistence type="predicted"/>
<evidence type="ECO:0000256" key="7">
    <source>
        <dbReference type="SAM" id="Phobius"/>
    </source>
</evidence>
<dbReference type="Pfam" id="PF22819">
    <property type="entry name" value="TcaA_5th"/>
    <property type="match status" value="1"/>
</dbReference>
<keyword evidence="3 7" id="KW-0812">Transmembrane</keyword>
<keyword evidence="6" id="KW-0175">Coiled coil</keyword>
<accession>A0ABV2E7T6</accession>
<feature type="coiled-coil region" evidence="6">
    <location>
        <begin position="352"/>
        <end position="379"/>
    </location>
</feature>
<dbReference type="InterPro" id="IPR054529">
    <property type="entry name" value="TcaA_2nd"/>
</dbReference>
<evidence type="ECO:0000256" key="1">
    <source>
        <dbReference type="ARBA" id="ARBA00004162"/>
    </source>
</evidence>
<dbReference type="Proteomes" id="UP001549019">
    <property type="component" value="Unassembled WGS sequence"/>
</dbReference>
<comment type="caution">
    <text evidence="12">The sequence shown here is derived from an EMBL/GenBank/DDBJ whole genome shotgun (WGS) entry which is preliminary data.</text>
</comment>
<dbReference type="PANTHER" id="PTHR40038">
    <property type="entry name" value="MEMBRANE-ASSOCIATED PROTEIN TCAA"/>
    <property type="match status" value="1"/>
</dbReference>
<reference evidence="12 13" key="1">
    <citation type="submission" date="2024-05" db="EMBL/GenBank/DDBJ databases">
        <title>Genomic Encyclopedia of Type Strains, Phase IV (KMG-IV): sequencing the most valuable type-strain genomes for metagenomic binning, comparative biology and taxonomic classification.</title>
        <authorList>
            <person name="Goeker M."/>
        </authorList>
    </citation>
    <scope>NUCLEOTIDE SEQUENCE [LARGE SCALE GENOMIC DNA]</scope>
    <source>
        <strain evidence="12 13">DSM 25286</strain>
    </source>
</reference>
<evidence type="ECO:0000313" key="13">
    <source>
        <dbReference type="Proteomes" id="UP001549019"/>
    </source>
</evidence>
<evidence type="ECO:0000313" key="12">
    <source>
        <dbReference type="EMBL" id="MET3110487.1"/>
    </source>
</evidence>
<dbReference type="EMBL" id="JBDZDV010000001">
    <property type="protein sequence ID" value="MET3110487.1"/>
    <property type="molecule type" value="Genomic_DNA"/>
</dbReference>
<evidence type="ECO:0000259" key="11">
    <source>
        <dbReference type="Pfam" id="PF22820"/>
    </source>
</evidence>
<evidence type="ECO:0000256" key="3">
    <source>
        <dbReference type="ARBA" id="ARBA00022692"/>
    </source>
</evidence>
<dbReference type="Pfam" id="PF22820">
    <property type="entry name" value="TcaA_3rd_4th"/>
    <property type="match status" value="1"/>
</dbReference>
<comment type="subcellular location">
    <subcellularLocation>
        <location evidence="1">Cell membrane</location>
        <topology evidence="1">Single-pass membrane protein</topology>
    </subcellularLocation>
</comment>
<dbReference type="PANTHER" id="PTHR40038:SF1">
    <property type="entry name" value="MEMBRANE-ASSOCIATED PROTEIN TCAA"/>
    <property type="match status" value="1"/>
</dbReference>
<dbReference type="RefSeq" id="WP_230820252.1">
    <property type="nucleotide sequence ID" value="NZ_JAJNCU010000001.1"/>
</dbReference>
<dbReference type="InterPro" id="IPR026870">
    <property type="entry name" value="Zinc_ribbon_dom"/>
</dbReference>
<feature type="domain" description="TcaA protein NTF2-like" evidence="10">
    <location>
        <begin position="374"/>
        <end position="481"/>
    </location>
</feature>
<feature type="transmembrane region" description="Helical" evidence="7">
    <location>
        <begin position="50"/>
        <end position="71"/>
    </location>
</feature>
<dbReference type="InterPro" id="IPR054528">
    <property type="entry name" value="TcaA_5th"/>
</dbReference>
<name>A0ABV2E7T6_9STAP</name>
<feature type="domain" description="Zinc-ribbon" evidence="8">
    <location>
        <begin position="3"/>
        <end position="25"/>
    </location>
</feature>
<feature type="domain" description="TcaA second" evidence="9">
    <location>
        <begin position="77"/>
        <end position="172"/>
    </location>
</feature>
<gene>
    <name evidence="12" type="ORF">ABHD89_000875</name>
</gene>
<keyword evidence="5 7" id="KW-0472">Membrane</keyword>